<dbReference type="InterPro" id="IPR013766">
    <property type="entry name" value="Thioredoxin_domain"/>
</dbReference>
<evidence type="ECO:0000259" key="3">
    <source>
        <dbReference type="PROSITE" id="PS51352"/>
    </source>
</evidence>
<dbReference type="GO" id="GO:0034976">
    <property type="term" value="P:response to endoplasmic reticulum stress"/>
    <property type="evidence" value="ECO:0007669"/>
    <property type="project" value="TreeGrafter"/>
</dbReference>
<evidence type="ECO:0000256" key="1">
    <source>
        <dbReference type="SAM" id="MobiDB-lite"/>
    </source>
</evidence>
<evidence type="ECO:0000313" key="5">
    <source>
        <dbReference type="Proteomes" id="UP000218811"/>
    </source>
</evidence>
<name>A0A2H3JQV6_WOLCO</name>
<keyword evidence="5" id="KW-1185">Reference proteome</keyword>
<keyword evidence="2" id="KW-0732">Signal</keyword>
<evidence type="ECO:0000256" key="2">
    <source>
        <dbReference type="SAM" id="SignalP"/>
    </source>
</evidence>
<evidence type="ECO:0000313" key="4">
    <source>
        <dbReference type="EMBL" id="PCH44526.1"/>
    </source>
</evidence>
<feature type="domain" description="Thioredoxin" evidence="3">
    <location>
        <begin position="7"/>
        <end position="138"/>
    </location>
</feature>
<dbReference type="OrthoDB" id="427280at2759"/>
<feature type="chain" id="PRO_5013615087" evidence="2">
    <location>
        <begin position="21"/>
        <end position="306"/>
    </location>
</feature>
<protein>
    <submittedName>
        <fullName evidence="4">Thioredoxin-like protein</fullName>
    </submittedName>
</protein>
<dbReference type="GO" id="GO:0005788">
    <property type="term" value="C:endoplasmic reticulum lumen"/>
    <property type="evidence" value="ECO:0007669"/>
    <property type="project" value="TreeGrafter"/>
</dbReference>
<feature type="signal peptide" evidence="2">
    <location>
        <begin position="1"/>
        <end position="20"/>
    </location>
</feature>
<dbReference type="OMA" id="PWIEQSA"/>
<dbReference type="PROSITE" id="PS51352">
    <property type="entry name" value="THIOREDOXIN_2"/>
    <property type="match status" value="1"/>
</dbReference>
<dbReference type="PANTHER" id="PTHR45815">
    <property type="entry name" value="PROTEIN DISULFIDE-ISOMERASE A6"/>
    <property type="match status" value="1"/>
</dbReference>
<reference evidence="4 5" key="1">
    <citation type="journal article" date="2012" name="Science">
        <title>The Paleozoic origin of enzymatic lignin decomposition reconstructed from 31 fungal genomes.</title>
        <authorList>
            <person name="Floudas D."/>
            <person name="Binder M."/>
            <person name="Riley R."/>
            <person name="Barry K."/>
            <person name="Blanchette R.A."/>
            <person name="Henrissat B."/>
            <person name="Martinez A.T."/>
            <person name="Otillar R."/>
            <person name="Spatafora J.W."/>
            <person name="Yadav J.S."/>
            <person name="Aerts A."/>
            <person name="Benoit I."/>
            <person name="Boyd A."/>
            <person name="Carlson A."/>
            <person name="Copeland A."/>
            <person name="Coutinho P.M."/>
            <person name="de Vries R.P."/>
            <person name="Ferreira P."/>
            <person name="Findley K."/>
            <person name="Foster B."/>
            <person name="Gaskell J."/>
            <person name="Glotzer D."/>
            <person name="Gorecki P."/>
            <person name="Heitman J."/>
            <person name="Hesse C."/>
            <person name="Hori C."/>
            <person name="Igarashi K."/>
            <person name="Jurgens J.A."/>
            <person name="Kallen N."/>
            <person name="Kersten P."/>
            <person name="Kohler A."/>
            <person name="Kuees U."/>
            <person name="Kumar T.K.A."/>
            <person name="Kuo A."/>
            <person name="LaButti K."/>
            <person name="Larrondo L.F."/>
            <person name="Lindquist E."/>
            <person name="Ling A."/>
            <person name="Lombard V."/>
            <person name="Lucas S."/>
            <person name="Lundell T."/>
            <person name="Martin R."/>
            <person name="McLaughlin D.J."/>
            <person name="Morgenstern I."/>
            <person name="Morin E."/>
            <person name="Murat C."/>
            <person name="Nagy L.G."/>
            <person name="Nolan M."/>
            <person name="Ohm R.A."/>
            <person name="Patyshakuliyeva A."/>
            <person name="Rokas A."/>
            <person name="Ruiz-Duenas F.J."/>
            <person name="Sabat G."/>
            <person name="Salamov A."/>
            <person name="Samejima M."/>
            <person name="Schmutz J."/>
            <person name="Slot J.C."/>
            <person name="St John F."/>
            <person name="Stenlid J."/>
            <person name="Sun H."/>
            <person name="Sun S."/>
            <person name="Syed K."/>
            <person name="Tsang A."/>
            <person name="Wiebenga A."/>
            <person name="Young D."/>
            <person name="Pisabarro A."/>
            <person name="Eastwood D.C."/>
            <person name="Martin F."/>
            <person name="Cullen D."/>
            <person name="Grigoriev I.V."/>
            <person name="Hibbett D.S."/>
        </authorList>
    </citation>
    <scope>NUCLEOTIDE SEQUENCE [LARGE SCALE GENOMIC DNA]</scope>
    <source>
        <strain evidence="4 5">MD-104</strain>
    </source>
</reference>
<feature type="compositionally biased region" description="Polar residues" evidence="1">
    <location>
        <begin position="281"/>
        <end position="292"/>
    </location>
</feature>
<sequence length="306" mass="33545">MRLLAWLGIAVMLSPCTVHAALFPSGTQVKIIDEKGFKKAMKQNETSVVAFVAPWCGHCQRMAPEFSKAAEALSPMVPMYAVDCDQQSNKPLCSREGVQGFPTIKLYPRGGKSKPIGFESGQRTANQFFLWASRSIPHEVKRIDKAADVPRWAEENASKPRALLLSTGKDIPILWKAIGNKYKDQISFGILQDKSGKGSVKLGIEHSADKTSKVIVYPSGSSRFVRFDGRLKYRPLNEYFRAVADGSAEFPELDQQDNQSVPTQNSSVVDHTNLAAHSAPSDANSVAFQSGTVDGAQETNRAKDEL</sequence>
<dbReference type="Gene3D" id="3.40.30.10">
    <property type="entry name" value="Glutaredoxin"/>
    <property type="match status" value="2"/>
</dbReference>
<feature type="region of interest" description="Disordered" evidence="1">
    <location>
        <begin position="251"/>
        <end position="306"/>
    </location>
</feature>
<dbReference type="PRINTS" id="PR00421">
    <property type="entry name" value="THIOREDOXIN"/>
</dbReference>
<dbReference type="Proteomes" id="UP000218811">
    <property type="component" value="Unassembled WGS sequence"/>
</dbReference>
<accession>A0A2H3JQV6</accession>
<proteinExistence type="predicted"/>
<dbReference type="Pfam" id="PF00085">
    <property type="entry name" value="Thioredoxin"/>
    <property type="match status" value="1"/>
</dbReference>
<dbReference type="EMBL" id="KB468157">
    <property type="protein sequence ID" value="PCH44526.1"/>
    <property type="molecule type" value="Genomic_DNA"/>
</dbReference>
<dbReference type="PANTHER" id="PTHR45815:SF3">
    <property type="entry name" value="PROTEIN DISULFIDE-ISOMERASE A6"/>
    <property type="match status" value="1"/>
</dbReference>
<dbReference type="InterPro" id="IPR036249">
    <property type="entry name" value="Thioredoxin-like_sf"/>
</dbReference>
<feature type="compositionally biased region" description="Polar residues" evidence="1">
    <location>
        <begin position="256"/>
        <end position="270"/>
    </location>
</feature>
<gene>
    <name evidence="4" type="ORF">WOLCODRAFT_139053</name>
</gene>
<dbReference type="AlphaFoldDB" id="A0A2H3JQV6"/>
<dbReference type="STRING" id="742152.A0A2H3JQV6"/>
<dbReference type="SUPFAM" id="SSF52833">
    <property type="entry name" value="Thioredoxin-like"/>
    <property type="match status" value="1"/>
</dbReference>
<organism evidence="4 5">
    <name type="scientific">Wolfiporia cocos (strain MD-104)</name>
    <name type="common">Brown rot fungus</name>
    <dbReference type="NCBI Taxonomy" id="742152"/>
    <lineage>
        <taxon>Eukaryota</taxon>
        <taxon>Fungi</taxon>
        <taxon>Dikarya</taxon>
        <taxon>Basidiomycota</taxon>
        <taxon>Agaricomycotina</taxon>
        <taxon>Agaricomycetes</taxon>
        <taxon>Polyporales</taxon>
        <taxon>Phaeolaceae</taxon>
        <taxon>Wolfiporia</taxon>
    </lineage>
</organism>
<dbReference type="GO" id="GO:0015035">
    <property type="term" value="F:protein-disulfide reductase activity"/>
    <property type="evidence" value="ECO:0007669"/>
    <property type="project" value="TreeGrafter"/>
</dbReference>